<accession>A0A8S3EZR5</accession>
<evidence type="ECO:0000313" key="2">
    <source>
        <dbReference type="EMBL" id="CAF5094352.1"/>
    </source>
</evidence>
<proteinExistence type="predicted"/>
<feature type="region of interest" description="Disordered" evidence="1">
    <location>
        <begin position="1"/>
        <end position="49"/>
    </location>
</feature>
<evidence type="ECO:0000256" key="1">
    <source>
        <dbReference type="SAM" id="MobiDB-lite"/>
    </source>
</evidence>
<protein>
    <submittedName>
        <fullName evidence="2">Uncharacterized protein</fullName>
    </submittedName>
</protein>
<name>A0A8S3EZR5_9BILA</name>
<dbReference type="Proteomes" id="UP000676336">
    <property type="component" value="Unassembled WGS sequence"/>
</dbReference>
<feature type="non-terminal residue" evidence="2">
    <location>
        <position position="1"/>
    </location>
</feature>
<reference evidence="2" key="1">
    <citation type="submission" date="2021-02" db="EMBL/GenBank/DDBJ databases">
        <authorList>
            <person name="Nowell W R."/>
        </authorList>
    </citation>
    <scope>NUCLEOTIDE SEQUENCE</scope>
</reference>
<evidence type="ECO:0000313" key="3">
    <source>
        <dbReference type="Proteomes" id="UP000676336"/>
    </source>
</evidence>
<dbReference type="AlphaFoldDB" id="A0A8S3EZR5"/>
<feature type="compositionally biased region" description="Low complexity" evidence="1">
    <location>
        <begin position="18"/>
        <end position="43"/>
    </location>
</feature>
<gene>
    <name evidence="2" type="ORF">SMN809_LOCUS61346</name>
</gene>
<sequence>NVRRCVNATGRLSTNGNTSPPLLSRTTPTGVLSSSSRPSQPSPNIAHHRGAYYTILRPTSRRTDEKCLDDLYKETYDALYSSAANTTAPSIMMIDPNQPQFILSDQQTQQQQSEEYFTAA</sequence>
<dbReference type="EMBL" id="CAJOBI010245565">
    <property type="protein sequence ID" value="CAF5094352.1"/>
    <property type="molecule type" value="Genomic_DNA"/>
</dbReference>
<organism evidence="2 3">
    <name type="scientific">Rotaria magnacalcarata</name>
    <dbReference type="NCBI Taxonomy" id="392030"/>
    <lineage>
        <taxon>Eukaryota</taxon>
        <taxon>Metazoa</taxon>
        <taxon>Spiralia</taxon>
        <taxon>Gnathifera</taxon>
        <taxon>Rotifera</taxon>
        <taxon>Eurotatoria</taxon>
        <taxon>Bdelloidea</taxon>
        <taxon>Philodinida</taxon>
        <taxon>Philodinidae</taxon>
        <taxon>Rotaria</taxon>
    </lineage>
</organism>
<comment type="caution">
    <text evidence="2">The sequence shown here is derived from an EMBL/GenBank/DDBJ whole genome shotgun (WGS) entry which is preliminary data.</text>
</comment>